<comment type="caution">
    <text evidence="6">The sequence shown here is derived from an EMBL/GenBank/DDBJ whole genome shotgun (WGS) entry which is preliminary data.</text>
</comment>
<name>A0A231GSR5_9NOCA</name>
<evidence type="ECO:0000259" key="5">
    <source>
        <dbReference type="PROSITE" id="PS50937"/>
    </source>
</evidence>
<dbReference type="Pfam" id="PF13411">
    <property type="entry name" value="MerR_1"/>
    <property type="match status" value="1"/>
</dbReference>
<reference evidence="6 7" key="1">
    <citation type="submission" date="2017-07" db="EMBL/GenBank/DDBJ databases">
        <title>First draft Genome Sequence of Nocardia cerradoensis isolated from human infection.</title>
        <authorList>
            <person name="Carrasco G."/>
        </authorList>
    </citation>
    <scope>NUCLEOTIDE SEQUENCE [LARGE SCALE GENOMIC DNA]</scope>
    <source>
        <strain evidence="6 7">CNM20130759</strain>
    </source>
</reference>
<dbReference type="AlphaFoldDB" id="A0A231GSR5"/>
<dbReference type="InterPro" id="IPR009061">
    <property type="entry name" value="DNA-bd_dom_put_sf"/>
</dbReference>
<dbReference type="SUPFAM" id="SSF46955">
    <property type="entry name" value="Putative DNA-binding domain"/>
    <property type="match status" value="1"/>
</dbReference>
<evidence type="ECO:0000313" key="7">
    <source>
        <dbReference type="Proteomes" id="UP000215506"/>
    </source>
</evidence>
<sequence length="123" mass="13686">MLIGELANTTGVSTRLLRYYEEQGLLSARRDGNGYRVYTGDAPQRVHRIRELLAAGLSTSAIRELLPCATATGLQHCDHTRKIMREGLSHLDAQIAELTRRRTLLARQDEQLVAAPYRSDGPA</sequence>
<dbReference type="PRINTS" id="PR00040">
    <property type="entry name" value="HTHMERR"/>
</dbReference>
<evidence type="ECO:0000256" key="4">
    <source>
        <dbReference type="ARBA" id="ARBA00023163"/>
    </source>
</evidence>
<evidence type="ECO:0000313" key="6">
    <source>
        <dbReference type="EMBL" id="OXR39622.1"/>
    </source>
</evidence>
<dbReference type="PANTHER" id="PTHR30204">
    <property type="entry name" value="REDOX-CYCLING DRUG-SENSING TRANSCRIPTIONAL ACTIVATOR SOXR"/>
    <property type="match status" value="1"/>
</dbReference>
<accession>A0A231GSR5</accession>
<organism evidence="6 7">
    <name type="scientific">Nocardia cerradoensis</name>
    <dbReference type="NCBI Taxonomy" id="85688"/>
    <lineage>
        <taxon>Bacteria</taxon>
        <taxon>Bacillati</taxon>
        <taxon>Actinomycetota</taxon>
        <taxon>Actinomycetes</taxon>
        <taxon>Mycobacteriales</taxon>
        <taxon>Nocardiaceae</taxon>
        <taxon>Nocardia</taxon>
    </lineage>
</organism>
<feature type="domain" description="HTH merR-type" evidence="5">
    <location>
        <begin position="1"/>
        <end position="68"/>
    </location>
</feature>
<dbReference type="PROSITE" id="PS50937">
    <property type="entry name" value="HTH_MERR_2"/>
    <property type="match status" value="1"/>
</dbReference>
<dbReference type="InterPro" id="IPR000551">
    <property type="entry name" value="MerR-type_HTH_dom"/>
</dbReference>
<keyword evidence="4" id="KW-0804">Transcription</keyword>
<dbReference type="PANTHER" id="PTHR30204:SF69">
    <property type="entry name" value="MERR-FAMILY TRANSCRIPTIONAL REGULATOR"/>
    <property type="match status" value="1"/>
</dbReference>
<evidence type="ECO:0000256" key="1">
    <source>
        <dbReference type="ARBA" id="ARBA00022491"/>
    </source>
</evidence>
<dbReference type="GO" id="GO:0003677">
    <property type="term" value="F:DNA binding"/>
    <property type="evidence" value="ECO:0007669"/>
    <property type="project" value="UniProtKB-KW"/>
</dbReference>
<evidence type="ECO:0000256" key="3">
    <source>
        <dbReference type="ARBA" id="ARBA00023125"/>
    </source>
</evidence>
<dbReference type="Gene3D" id="1.10.1660.10">
    <property type="match status" value="1"/>
</dbReference>
<keyword evidence="1" id="KW-0678">Repressor</keyword>
<dbReference type="Proteomes" id="UP000215506">
    <property type="component" value="Unassembled WGS sequence"/>
</dbReference>
<dbReference type="EMBL" id="NGAF01000127">
    <property type="protein sequence ID" value="OXR39622.1"/>
    <property type="molecule type" value="Genomic_DNA"/>
</dbReference>
<keyword evidence="7" id="KW-1185">Reference proteome</keyword>
<gene>
    <name evidence="6" type="primary">zntR_2</name>
    <name evidence="6" type="ORF">B7C42_08311</name>
</gene>
<proteinExistence type="predicted"/>
<keyword evidence="2" id="KW-0805">Transcription regulation</keyword>
<dbReference type="SMART" id="SM00422">
    <property type="entry name" value="HTH_MERR"/>
    <property type="match status" value="1"/>
</dbReference>
<keyword evidence="3" id="KW-0238">DNA-binding</keyword>
<dbReference type="GO" id="GO:0003700">
    <property type="term" value="F:DNA-binding transcription factor activity"/>
    <property type="evidence" value="ECO:0007669"/>
    <property type="project" value="InterPro"/>
</dbReference>
<dbReference type="InterPro" id="IPR047057">
    <property type="entry name" value="MerR_fam"/>
</dbReference>
<protein>
    <submittedName>
        <fullName evidence="6">HTH-type transcriptional regulator ZntR</fullName>
    </submittedName>
</protein>
<dbReference type="RefSeq" id="WP_094028512.1">
    <property type="nucleotide sequence ID" value="NZ_NGAF01000127.1"/>
</dbReference>
<dbReference type="PROSITE" id="PS00552">
    <property type="entry name" value="HTH_MERR_1"/>
    <property type="match status" value="1"/>
</dbReference>
<evidence type="ECO:0000256" key="2">
    <source>
        <dbReference type="ARBA" id="ARBA00023015"/>
    </source>
</evidence>